<dbReference type="AlphaFoldDB" id="A0A1H4IBH6"/>
<feature type="region of interest" description="Disordered" evidence="1">
    <location>
        <begin position="1"/>
        <end position="22"/>
    </location>
</feature>
<accession>A0A1H4IBH6</accession>
<dbReference type="InterPro" id="IPR002560">
    <property type="entry name" value="Transposase_DDE"/>
</dbReference>
<protein>
    <submittedName>
        <fullName evidence="3">Transposase</fullName>
    </submittedName>
</protein>
<sequence>MGSTIRVAAEPTGGRGRCPRCDGESARVHSRYRRQLSDTAIGGHPVTIDIRVRRFFCDTTDCAAKTFAEQIPGLTQPWARRTPVLGAVISAIGLAVAGRAGARLASRLGIRVGRDTLLRAVRAIPDSKIRDVRVLGIDDFAIRRGHIYGTVVVDMTTRTPIDLLGDRTAETVATWLKEHPGTEIVCRDRAGAYADGIRSGAPDAVQVADRWHLWHNLVEAVEKTVTRHRADLRPVLRETEADEVDKGPDQETIGLGEVTWADPCRVVIRTRERHAAIQELASAGMSISAIGRKLSLNRRTVRRFVRATDVEELLAKTRFRTSLLDEFKPYLHERFNAGCTDAARLTCEIVERGYRGSDKTVRRYLQPLRDAHNALPPAAVAPTIRQTTGWLTRRPDRLTDDEREQLNALLGRSPALTTTRELVHDFAEIMTDRRGGDLATWMTAVDADGQPALRSFVRGLRRDLDAVTAGLTLPHSSGAVEGHVNRIKMLKRQMYGRANLDLLRKRVIHAV</sequence>
<gene>
    <name evidence="3" type="ORF">SAMN04490239_0323</name>
</gene>
<proteinExistence type="predicted"/>
<dbReference type="Proteomes" id="UP000183561">
    <property type="component" value="Unassembled WGS sequence"/>
</dbReference>
<evidence type="ECO:0000313" key="3">
    <source>
        <dbReference type="EMBL" id="SEB31255.1"/>
    </source>
</evidence>
<evidence type="ECO:0000313" key="4">
    <source>
        <dbReference type="Proteomes" id="UP000183561"/>
    </source>
</evidence>
<evidence type="ECO:0000259" key="2">
    <source>
        <dbReference type="PROSITE" id="PS50531"/>
    </source>
</evidence>
<dbReference type="NCBIfam" id="NF033550">
    <property type="entry name" value="transpos_ISL3"/>
    <property type="match status" value="1"/>
</dbReference>
<dbReference type="PANTHER" id="PTHR33498">
    <property type="entry name" value="TRANSPOSASE FOR INSERTION SEQUENCE ELEMENT IS1557"/>
    <property type="match status" value="1"/>
</dbReference>
<dbReference type="OrthoDB" id="3238779at2"/>
<dbReference type="InterPro" id="IPR029261">
    <property type="entry name" value="Transposase_Znf"/>
</dbReference>
<dbReference type="PANTHER" id="PTHR33498:SF1">
    <property type="entry name" value="TRANSPOSASE FOR INSERTION SEQUENCE ELEMENT IS1557"/>
    <property type="match status" value="1"/>
</dbReference>
<dbReference type="EMBL" id="FNSV01000002">
    <property type="protein sequence ID" value="SEB31255.1"/>
    <property type="molecule type" value="Genomic_DNA"/>
</dbReference>
<dbReference type="Pfam" id="PF14690">
    <property type="entry name" value="Zn_ribbon_ISL3"/>
    <property type="match status" value="1"/>
</dbReference>
<dbReference type="InterPro" id="IPR047951">
    <property type="entry name" value="Transpos_ISL3"/>
</dbReference>
<name>A0A1H4IBH6_9NOCA</name>
<dbReference type="InterPro" id="IPR017894">
    <property type="entry name" value="HTH_IS21_transposase_type"/>
</dbReference>
<reference evidence="4" key="1">
    <citation type="submission" date="2016-10" db="EMBL/GenBank/DDBJ databases">
        <authorList>
            <person name="Varghese N."/>
            <person name="Submissions S."/>
        </authorList>
    </citation>
    <scope>NUCLEOTIDE SEQUENCE [LARGE SCALE GENOMIC DNA]</scope>
    <source>
        <strain evidence="4">DSM 44498</strain>
    </source>
</reference>
<dbReference type="Pfam" id="PF01610">
    <property type="entry name" value="DDE_Tnp_ISL3"/>
    <property type="match status" value="2"/>
</dbReference>
<evidence type="ECO:0000256" key="1">
    <source>
        <dbReference type="SAM" id="MobiDB-lite"/>
    </source>
</evidence>
<dbReference type="PROSITE" id="PS50531">
    <property type="entry name" value="HTH_IS21"/>
    <property type="match status" value="1"/>
</dbReference>
<organism evidence="3 4">
    <name type="scientific">Rhodococcus koreensis</name>
    <dbReference type="NCBI Taxonomy" id="99653"/>
    <lineage>
        <taxon>Bacteria</taxon>
        <taxon>Bacillati</taxon>
        <taxon>Actinomycetota</taxon>
        <taxon>Actinomycetes</taxon>
        <taxon>Mycobacteriales</taxon>
        <taxon>Nocardiaceae</taxon>
        <taxon>Rhodococcus</taxon>
    </lineage>
</organism>
<keyword evidence="4" id="KW-1185">Reference proteome</keyword>
<feature type="domain" description="HTH IS21-type" evidence="2">
    <location>
        <begin position="272"/>
        <end position="335"/>
    </location>
</feature>